<feature type="transmembrane region" description="Helical" evidence="9">
    <location>
        <begin position="146"/>
        <end position="165"/>
    </location>
</feature>
<evidence type="ECO:0000256" key="6">
    <source>
        <dbReference type="ARBA" id="ARBA00023136"/>
    </source>
</evidence>
<dbReference type="Proteomes" id="UP001141650">
    <property type="component" value="Unassembled WGS sequence"/>
</dbReference>
<evidence type="ECO:0000256" key="8">
    <source>
        <dbReference type="SAM" id="MobiDB-lite"/>
    </source>
</evidence>
<comment type="similarity">
    <text evidence="7">Belongs to the glycosyltransferase 87 family.</text>
</comment>
<feature type="compositionally biased region" description="Pro residues" evidence="8">
    <location>
        <begin position="419"/>
        <end position="430"/>
    </location>
</feature>
<reference evidence="10" key="2">
    <citation type="journal article" date="2022" name="BMC Genomics">
        <title>Comparative genome analysis of mycobacteria focusing on tRNA and non-coding RNA.</title>
        <authorList>
            <person name="Behra P.R.K."/>
            <person name="Pettersson B.M.F."/>
            <person name="Ramesh M."/>
            <person name="Das S."/>
            <person name="Dasgupta S."/>
            <person name="Kirsebom L.A."/>
        </authorList>
    </citation>
    <scope>NUCLEOTIDE SEQUENCE</scope>
    <source>
        <strain evidence="10">CCUG 55640</strain>
    </source>
</reference>
<keyword evidence="2" id="KW-1003">Cell membrane</keyword>
<gene>
    <name evidence="10" type="ORF">H7K38_20710</name>
</gene>
<evidence type="ECO:0000256" key="5">
    <source>
        <dbReference type="ARBA" id="ARBA00022989"/>
    </source>
</evidence>
<sequence>MPRRLDAQRPAAPRWAPSAILVAATAAWATAFGLVQLVRMRSGQPGYIDALVYRAGGHALLAGHPLYAPDFAAVNHSPGGLPFTYPPFAALLFVPLAIVPAGAAIAALVVLNAAACAGLFGILLAAAHDRWDRLRGRRWLTAPTSARAATVALAAAMVFALSTPVQGNFTYGQLDLILAAAVAVDVLAPSTPWPRGLLVGLAAAVKLTPAVFIGYFLVTRQWRALAVSLGAAAFAVLAGWLVAPSDTVRYFTETAFDPARIGQLRFASNQSLRGVIERIPALDPVRGPVAAGATLAVLALAVVAIAVNRRSGDTVAALLSAAFIGLLCSPVSWGHHWLWLSAAAVYALTRWAAAGGAANLVAGVATAAVVLVPPWLFLPHDNGRERLWSGFEHLMGGAWALTALALLAWFATPRNLVSPPAPDPPAPPRSPSWSVRSRRPARRR</sequence>
<feature type="transmembrane region" description="Helical" evidence="9">
    <location>
        <begin position="20"/>
        <end position="38"/>
    </location>
</feature>
<evidence type="ECO:0000256" key="3">
    <source>
        <dbReference type="ARBA" id="ARBA00022679"/>
    </source>
</evidence>
<evidence type="ECO:0000313" key="11">
    <source>
        <dbReference type="Proteomes" id="UP001141650"/>
    </source>
</evidence>
<evidence type="ECO:0000256" key="9">
    <source>
        <dbReference type="SAM" id="Phobius"/>
    </source>
</evidence>
<evidence type="ECO:0000256" key="7">
    <source>
        <dbReference type="ARBA" id="ARBA00024033"/>
    </source>
</evidence>
<accession>A0AA42C1X6</accession>
<keyword evidence="6 9" id="KW-0472">Membrane</keyword>
<dbReference type="RefSeq" id="WP_142276433.1">
    <property type="nucleotide sequence ID" value="NZ_JACKVH010000017.1"/>
</dbReference>
<keyword evidence="3" id="KW-0808">Transferase</keyword>
<feature type="region of interest" description="Disordered" evidence="8">
    <location>
        <begin position="419"/>
        <end position="444"/>
    </location>
</feature>
<evidence type="ECO:0000256" key="2">
    <source>
        <dbReference type="ARBA" id="ARBA00022475"/>
    </source>
</evidence>
<dbReference type="InterPro" id="IPR018584">
    <property type="entry name" value="GT87"/>
</dbReference>
<reference evidence="10" key="1">
    <citation type="submission" date="2020-07" db="EMBL/GenBank/DDBJ databases">
        <authorList>
            <person name="Pettersson B.M.F."/>
            <person name="Behra P.R.K."/>
            <person name="Ramesh M."/>
            <person name="Das S."/>
            <person name="Dasgupta S."/>
            <person name="Kirsebom L.A."/>
        </authorList>
    </citation>
    <scope>NUCLEOTIDE SEQUENCE</scope>
    <source>
        <strain evidence="10">CCUG 55640</strain>
    </source>
</reference>
<organism evidence="10 11">
    <name type="scientific">Mycobacterium alsense</name>
    <dbReference type="NCBI Taxonomy" id="324058"/>
    <lineage>
        <taxon>Bacteria</taxon>
        <taxon>Bacillati</taxon>
        <taxon>Actinomycetota</taxon>
        <taxon>Actinomycetes</taxon>
        <taxon>Mycobacteriales</taxon>
        <taxon>Mycobacteriaceae</taxon>
        <taxon>Mycobacterium</taxon>
    </lineage>
</organism>
<evidence type="ECO:0000256" key="4">
    <source>
        <dbReference type="ARBA" id="ARBA00022692"/>
    </source>
</evidence>
<keyword evidence="4 9" id="KW-0812">Transmembrane</keyword>
<comment type="subcellular location">
    <subcellularLocation>
        <location evidence="1">Cell membrane</location>
        <topology evidence="1">Multi-pass membrane protein</topology>
    </subcellularLocation>
</comment>
<keyword evidence="5 9" id="KW-1133">Transmembrane helix</keyword>
<evidence type="ECO:0000313" key="10">
    <source>
        <dbReference type="EMBL" id="MCV7381054.1"/>
    </source>
</evidence>
<feature type="transmembrane region" description="Helical" evidence="9">
    <location>
        <begin position="225"/>
        <end position="243"/>
    </location>
</feature>
<feature type="transmembrane region" description="Helical" evidence="9">
    <location>
        <begin position="314"/>
        <end position="333"/>
    </location>
</feature>
<comment type="caution">
    <text evidence="10">The sequence shown here is derived from an EMBL/GenBank/DDBJ whole genome shotgun (WGS) entry which is preliminary data.</text>
</comment>
<feature type="transmembrane region" description="Helical" evidence="9">
    <location>
        <begin position="390"/>
        <end position="411"/>
    </location>
</feature>
<feature type="transmembrane region" description="Helical" evidence="9">
    <location>
        <begin position="353"/>
        <end position="378"/>
    </location>
</feature>
<protein>
    <submittedName>
        <fullName evidence="10">DUF2029 domain-containing protein</fullName>
    </submittedName>
</protein>
<dbReference type="AlphaFoldDB" id="A0AA42C1X6"/>
<feature type="transmembrane region" description="Helical" evidence="9">
    <location>
        <begin position="92"/>
        <end position="125"/>
    </location>
</feature>
<proteinExistence type="inferred from homology"/>
<feature type="transmembrane region" description="Helical" evidence="9">
    <location>
        <begin position="289"/>
        <end position="307"/>
    </location>
</feature>
<evidence type="ECO:0000256" key="1">
    <source>
        <dbReference type="ARBA" id="ARBA00004651"/>
    </source>
</evidence>
<dbReference type="Pfam" id="PF09594">
    <property type="entry name" value="GT87"/>
    <property type="match status" value="1"/>
</dbReference>
<dbReference type="GO" id="GO:0016758">
    <property type="term" value="F:hexosyltransferase activity"/>
    <property type="evidence" value="ECO:0007669"/>
    <property type="project" value="InterPro"/>
</dbReference>
<dbReference type="EMBL" id="JACKVH010000017">
    <property type="protein sequence ID" value="MCV7381054.1"/>
    <property type="molecule type" value="Genomic_DNA"/>
</dbReference>
<feature type="transmembrane region" description="Helical" evidence="9">
    <location>
        <begin position="197"/>
        <end position="218"/>
    </location>
</feature>
<name>A0AA42C1X6_9MYCO</name>
<dbReference type="GO" id="GO:0005886">
    <property type="term" value="C:plasma membrane"/>
    <property type="evidence" value="ECO:0007669"/>
    <property type="project" value="UniProtKB-SubCell"/>
</dbReference>